<feature type="domain" description="SnoaL-like" evidence="1">
    <location>
        <begin position="13"/>
        <end position="117"/>
    </location>
</feature>
<dbReference type="Pfam" id="PF12680">
    <property type="entry name" value="SnoaL_2"/>
    <property type="match status" value="1"/>
</dbReference>
<gene>
    <name evidence="2" type="ORF">RNA01_07960</name>
</gene>
<proteinExistence type="predicted"/>
<comment type="caution">
    <text evidence="2">The sequence shown here is derived from an EMBL/GenBank/DDBJ whole genome shotgun (WGS) entry which is preliminary data.</text>
</comment>
<dbReference type="SUPFAM" id="SSF54427">
    <property type="entry name" value="NTF2-like"/>
    <property type="match status" value="1"/>
</dbReference>
<name>A0A512HEI5_9HYPH</name>
<dbReference type="InterPro" id="IPR032710">
    <property type="entry name" value="NTF2-like_dom_sf"/>
</dbReference>
<sequence length="126" mass="14008">MRMPIRKQILLALEALNRRDFAALEDLFDPETALDMPAGQRVIGFSSMRDTLSTYLLRHEARFANGVVMVDEAGLRGAVDGTLDGRARDGSPDGGRSGWFSLPCVLIFESEDDRFTRLSLYLSTPL</sequence>
<keyword evidence="3" id="KW-1185">Reference proteome</keyword>
<dbReference type="Gene3D" id="3.10.450.50">
    <property type="match status" value="1"/>
</dbReference>
<dbReference type="OrthoDB" id="8373190at2"/>
<evidence type="ECO:0000313" key="2">
    <source>
        <dbReference type="EMBL" id="GEO83864.1"/>
    </source>
</evidence>
<protein>
    <recommendedName>
        <fullName evidence="1">SnoaL-like domain-containing protein</fullName>
    </recommendedName>
</protein>
<dbReference type="Proteomes" id="UP000321717">
    <property type="component" value="Unassembled WGS sequence"/>
</dbReference>
<dbReference type="InterPro" id="IPR037401">
    <property type="entry name" value="SnoaL-like"/>
</dbReference>
<dbReference type="AlphaFoldDB" id="A0A512HEI5"/>
<dbReference type="EMBL" id="BJZP01000003">
    <property type="protein sequence ID" value="GEO83864.1"/>
    <property type="molecule type" value="Genomic_DNA"/>
</dbReference>
<evidence type="ECO:0000313" key="3">
    <source>
        <dbReference type="Proteomes" id="UP000321717"/>
    </source>
</evidence>
<evidence type="ECO:0000259" key="1">
    <source>
        <dbReference type="Pfam" id="PF12680"/>
    </source>
</evidence>
<reference evidence="2 3" key="1">
    <citation type="submission" date="2019-07" db="EMBL/GenBank/DDBJ databases">
        <title>Whole genome shotgun sequence of Rhizobium naphthalenivorans NBRC 107585.</title>
        <authorList>
            <person name="Hosoyama A."/>
            <person name="Uohara A."/>
            <person name="Ohji S."/>
            <person name="Ichikawa N."/>
        </authorList>
    </citation>
    <scope>NUCLEOTIDE SEQUENCE [LARGE SCALE GENOMIC DNA]</scope>
    <source>
        <strain evidence="2 3">NBRC 107585</strain>
    </source>
</reference>
<organism evidence="2 3">
    <name type="scientific">Ciceribacter naphthalenivorans</name>
    <dbReference type="NCBI Taxonomy" id="1118451"/>
    <lineage>
        <taxon>Bacteria</taxon>
        <taxon>Pseudomonadati</taxon>
        <taxon>Pseudomonadota</taxon>
        <taxon>Alphaproteobacteria</taxon>
        <taxon>Hyphomicrobiales</taxon>
        <taxon>Rhizobiaceae</taxon>
        <taxon>Ciceribacter</taxon>
    </lineage>
</organism>
<accession>A0A512HEI5</accession>